<keyword evidence="2" id="KW-1185">Reference proteome</keyword>
<evidence type="ECO:0000313" key="2">
    <source>
        <dbReference type="Proteomes" id="UP001215280"/>
    </source>
</evidence>
<sequence length="378" mass="42466">MYKYIVRMHPGDVQGNGALAVVLGSLPPITTPQLSPACWTSIEWYIAEITGSLHIAISSGSQAQNIEKKIIILGEEQLVTIRLVPNQPRSLERSRKCETLSMLRVEIMDKQEGERENTETHLVFCRLPLCAFFVPSLALTDYDTANLMLSLVKNPVFEGNDWGTVNGIKSREIDINQKYGTTVFFESGLTVVADFLFSVWKFAIAENRPFWVITWHNCLRAVVTRAKYIKEDLNRGGSIHGEDLRSKSIRAGVGGLRGAFVEDLQAETCFLWHQAAIQAKIVVSVYLFYRDEELAARAQVTHRQNRFTLCDPTLNTLNPVAKGLNGVQNWLDVCDNNVLTQLELQILVHTTEAKKKTRYGLVQLSGAKSEKISVWKNA</sequence>
<comment type="caution">
    <text evidence="1">The sequence shown here is derived from an EMBL/GenBank/DDBJ whole genome shotgun (WGS) entry which is preliminary data.</text>
</comment>
<proteinExistence type="predicted"/>
<dbReference type="AlphaFoldDB" id="A0AAD7K1S5"/>
<evidence type="ECO:0000313" key="1">
    <source>
        <dbReference type="EMBL" id="KAJ7776504.1"/>
    </source>
</evidence>
<organism evidence="1 2">
    <name type="scientific">Mycena maculata</name>
    <dbReference type="NCBI Taxonomy" id="230809"/>
    <lineage>
        <taxon>Eukaryota</taxon>
        <taxon>Fungi</taxon>
        <taxon>Dikarya</taxon>
        <taxon>Basidiomycota</taxon>
        <taxon>Agaricomycotina</taxon>
        <taxon>Agaricomycetes</taxon>
        <taxon>Agaricomycetidae</taxon>
        <taxon>Agaricales</taxon>
        <taxon>Marasmiineae</taxon>
        <taxon>Mycenaceae</taxon>
        <taxon>Mycena</taxon>
    </lineage>
</organism>
<name>A0AAD7K1S5_9AGAR</name>
<reference evidence="1" key="1">
    <citation type="submission" date="2023-03" db="EMBL/GenBank/DDBJ databases">
        <title>Massive genome expansion in bonnet fungi (Mycena s.s.) driven by repeated elements and novel gene families across ecological guilds.</title>
        <authorList>
            <consortium name="Lawrence Berkeley National Laboratory"/>
            <person name="Harder C.B."/>
            <person name="Miyauchi S."/>
            <person name="Viragh M."/>
            <person name="Kuo A."/>
            <person name="Thoen E."/>
            <person name="Andreopoulos B."/>
            <person name="Lu D."/>
            <person name="Skrede I."/>
            <person name="Drula E."/>
            <person name="Henrissat B."/>
            <person name="Morin E."/>
            <person name="Kohler A."/>
            <person name="Barry K."/>
            <person name="LaButti K."/>
            <person name="Morin E."/>
            <person name="Salamov A."/>
            <person name="Lipzen A."/>
            <person name="Mereny Z."/>
            <person name="Hegedus B."/>
            <person name="Baldrian P."/>
            <person name="Stursova M."/>
            <person name="Weitz H."/>
            <person name="Taylor A."/>
            <person name="Grigoriev I.V."/>
            <person name="Nagy L.G."/>
            <person name="Martin F."/>
            <person name="Kauserud H."/>
        </authorList>
    </citation>
    <scope>NUCLEOTIDE SEQUENCE</scope>
    <source>
        <strain evidence="1">CBHHK188m</strain>
    </source>
</reference>
<accession>A0AAD7K1S5</accession>
<dbReference type="EMBL" id="JARJLG010000012">
    <property type="protein sequence ID" value="KAJ7776504.1"/>
    <property type="molecule type" value="Genomic_DNA"/>
</dbReference>
<gene>
    <name evidence="1" type="ORF">DFH07DRAFT_766698</name>
</gene>
<dbReference type="Proteomes" id="UP001215280">
    <property type="component" value="Unassembled WGS sequence"/>
</dbReference>
<protein>
    <submittedName>
        <fullName evidence="1">Uncharacterized protein</fullName>
    </submittedName>
</protein>